<reference evidence="7" key="1">
    <citation type="journal article" date="2015" name="PLoS Genet.">
        <title>Genome Sequence and Transcriptome Analyses of Chrysochromulina tobin: Metabolic Tools for Enhanced Algal Fitness in the Prominent Order Prymnesiales (Haptophyceae).</title>
        <authorList>
            <person name="Hovde B.T."/>
            <person name="Deodato C.R."/>
            <person name="Hunsperger H.M."/>
            <person name="Ryken S.A."/>
            <person name="Yost W."/>
            <person name="Jha R.K."/>
            <person name="Patterson J."/>
            <person name="Monnat R.J. Jr."/>
            <person name="Barlow S.B."/>
            <person name="Starkenburg S.R."/>
            <person name="Cattolico R.A."/>
        </authorList>
    </citation>
    <scope>NUCLEOTIDE SEQUENCE</scope>
    <source>
        <strain evidence="7">CCMP291</strain>
    </source>
</reference>
<dbReference type="InterPro" id="IPR021131">
    <property type="entry name" value="Ribosomal_uL15/eL18"/>
</dbReference>
<comment type="similarity">
    <text evidence="1 4">Belongs to the universal ribosomal protein uL15 family.</text>
</comment>
<dbReference type="AlphaFoldDB" id="A0A0M0J7X4"/>
<keyword evidence="7" id="KW-1185">Reference proteome</keyword>
<protein>
    <submittedName>
        <fullName evidence="6">60s ribosomal protein l27a</fullName>
    </submittedName>
</protein>
<dbReference type="GO" id="GO:0022625">
    <property type="term" value="C:cytosolic large ribosomal subunit"/>
    <property type="evidence" value="ECO:0007669"/>
    <property type="project" value="TreeGrafter"/>
</dbReference>
<evidence type="ECO:0000256" key="2">
    <source>
        <dbReference type="ARBA" id="ARBA00022980"/>
    </source>
</evidence>
<keyword evidence="3 4" id="KW-0687">Ribonucleoprotein</keyword>
<dbReference type="EMBL" id="JWZX01003269">
    <property type="protein sequence ID" value="KOO22565.1"/>
    <property type="molecule type" value="Genomic_DNA"/>
</dbReference>
<name>A0A0M0J7X4_9EUKA</name>
<accession>A0A0M0J7X4</accession>
<dbReference type="GO" id="GO:0006412">
    <property type="term" value="P:translation"/>
    <property type="evidence" value="ECO:0007669"/>
    <property type="project" value="InterPro"/>
</dbReference>
<gene>
    <name evidence="6" type="ORF">Ctob_000056</name>
</gene>
<evidence type="ECO:0000256" key="3">
    <source>
        <dbReference type="ARBA" id="ARBA00023274"/>
    </source>
</evidence>
<dbReference type="SUPFAM" id="SSF52080">
    <property type="entry name" value="Ribosomal proteins L15p and L18e"/>
    <property type="match status" value="1"/>
</dbReference>
<dbReference type="FunFam" id="3.100.10.10:FF:000002">
    <property type="entry name" value="60S ribosomal protein L27a"/>
    <property type="match status" value="1"/>
</dbReference>
<evidence type="ECO:0000256" key="4">
    <source>
        <dbReference type="RuleBase" id="RU003888"/>
    </source>
</evidence>
<dbReference type="PANTHER" id="PTHR11721">
    <property type="entry name" value="60S RIBOSOMAL PROTEIN L27A"/>
    <property type="match status" value="1"/>
</dbReference>
<evidence type="ECO:0000259" key="5">
    <source>
        <dbReference type="Pfam" id="PF00828"/>
    </source>
</evidence>
<dbReference type="PROSITE" id="PS00475">
    <property type="entry name" value="RIBOSOMAL_L15"/>
    <property type="match status" value="1"/>
</dbReference>
<keyword evidence="2 4" id="KW-0689">Ribosomal protein</keyword>
<evidence type="ECO:0000313" key="7">
    <source>
        <dbReference type="Proteomes" id="UP000037460"/>
    </source>
</evidence>
<dbReference type="Gene3D" id="3.100.10.10">
    <property type="match status" value="1"/>
</dbReference>
<dbReference type="OrthoDB" id="61900at2759"/>
<organism evidence="6 7">
    <name type="scientific">Chrysochromulina tobinii</name>
    <dbReference type="NCBI Taxonomy" id="1460289"/>
    <lineage>
        <taxon>Eukaryota</taxon>
        <taxon>Haptista</taxon>
        <taxon>Haptophyta</taxon>
        <taxon>Prymnesiophyceae</taxon>
        <taxon>Prymnesiales</taxon>
        <taxon>Chrysochromulinaceae</taxon>
        <taxon>Chrysochromulina</taxon>
    </lineage>
</organism>
<comment type="caution">
    <text evidence="6">The sequence shown here is derived from an EMBL/GenBank/DDBJ whole genome shotgun (WGS) entry which is preliminary data.</text>
</comment>
<dbReference type="InterPro" id="IPR036227">
    <property type="entry name" value="Ribosomal_uL15/eL18_sf"/>
</dbReference>
<proteinExistence type="inferred from homology"/>
<evidence type="ECO:0000256" key="1">
    <source>
        <dbReference type="ARBA" id="ARBA00007320"/>
    </source>
</evidence>
<evidence type="ECO:0000313" key="6">
    <source>
        <dbReference type="EMBL" id="KOO22565.1"/>
    </source>
</evidence>
<dbReference type="InterPro" id="IPR001196">
    <property type="entry name" value="Ribosomal_uL15_CS"/>
</dbReference>
<dbReference type="Pfam" id="PF00828">
    <property type="entry name" value="Ribosomal_L27A"/>
    <property type="match status" value="1"/>
</dbReference>
<dbReference type="GO" id="GO:0003735">
    <property type="term" value="F:structural constituent of ribosome"/>
    <property type="evidence" value="ECO:0007669"/>
    <property type="project" value="InterPro"/>
</dbReference>
<dbReference type="PANTHER" id="PTHR11721:SF3">
    <property type="entry name" value="LARGE RIBOSOMAL SUBUNIT PROTEIN UL15"/>
    <property type="match status" value="1"/>
</dbReference>
<sequence length="88" mass="9661">MRYFHKLKQQFHCPVINVEKLWTLVSEEAKTSCPKGKAVVIDCVKNGYFKVLGGGELPDQPLVVKAKVFSKDAEKKIKAVGGACVLVA</sequence>
<feature type="domain" description="Large ribosomal subunit protein uL15/eL18" evidence="5">
    <location>
        <begin position="15"/>
        <end position="85"/>
    </location>
</feature>
<dbReference type="Proteomes" id="UP000037460">
    <property type="component" value="Unassembled WGS sequence"/>
</dbReference>